<evidence type="ECO:0000313" key="2">
    <source>
        <dbReference type="EMBL" id="CCO35342.1"/>
    </source>
</evidence>
<proteinExistence type="predicted"/>
<feature type="compositionally biased region" description="Polar residues" evidence="1">
    <location>
        <begin position="173"/>
        <end position="186"/>
    </location>
</feature>
<feature type="compositionally biased region" description="Polar residues" evidence="1">
    <location>
        <begin position="8"/>
        <end position="18"/>
    </location>
</feature>
<comment type="caution">
    <text evidence="2">The sequence shown here is derived from an EMBL/GenBank/DDBJ whole genome shotgun (WGS) entry which is preliminary data.</text>
</comment>
<dbReference type="AlphaFoldDB" id="M5CG18"/>
<gene>
    <name evidence="2" type="ORF">BN14_09459</name>
</gene>
<evidence type="ECO:0000313" key="3">
    <source>
        <dbReference type="Proteomes" id="UP000012065"/>
    </source>
</evidence>
<feature type="region of interest" description="Disordered" evidence="1">
    <location>
        <begin position="148"/>
        <end position="186"/>
    </location>
</feature>
<feature type="compositionally biased region" description="Polar residues" evidence="1">
    <location>
        <begin position="26"/>
        <end position="39"/>
    </location>
</feature>
<feature type="region of interest" description="Disordered" evidence="1">
    <location>
        <begin position="242"/>
        <end position="262"/>
    </location>
</feature>
<feature type="compositionally biased region" description="Low complexity" evidence="1">
    <location>
        <begin position="41"/>
        <end position="56"/>
    </location>
</feature>
<sequence>MVSPLPSYGTSPTSSQYVSGKPRLRVTTQSIPGPSTQPLRSAPLPSTSSSSHTTPSFRHDDDEAFKVHPERAAVSRMETLRILSAYRPEAGGHRSGRIIGHPATDVVVSPVHDHFGYTGLGPQTAVHNYQALTHPNLLGLTDIKIRGPQEAPRDRSGSVGTSTLPDSTHRSRVNNGSHRNRQRSASVVVQGLSSDAVKKLRMYEQIKYQDKGKPESLREIVGCTAKYRVYGARVRKNAIVSPPKSTDSHFSYPDPTTLIASS</sequence>
<dbReference type="EMBL" id="CAOJ01014468">
    <property type="protein sequence ID" value="CCO35342.1"/>
    <property type="molecule type" value="Genomic_DNA"/>
</dbReference>
<name>M5CG18_THACB</name>
<feature type="region of interest" description="Disordered" evidence="1">
    <location>
        <begin position="1"/>
        <end position="63"/>
    </location>
</feature>
<dbReference type="Proteomes" id="UP000012065">
    <property type="component" value="Unassembled WGS sequence"/>
</dbReference>
<accession>M5CG18</accession>
<organism evidence="2 3">
    <name type="scientific">Thanatephorus cucumeris (strain AG1-IB / isolate 7/3/14)</name>
    <name type="common">Lettuce bottom rot fungus</name>
    <name type="synonym">Rhizoctonia solani</name>
    <dbReference type="NCBI Taxonomy" id="1108050"/>
    <lineage>
        <taxon>Eukaryota</taxon>
        <taxon>Fungi</taxon>
        <taxon>Dikarya</taxon>
        <taxon>Basidiomycota</taxon>
        <taxon>Agaricomycotina</taxon>
        <taxon>Agaricomycetes</taxon>
        <taxon>Cantharellales</taxon>
        <taxon>Ceratobasidiaceae</taxon>
        <taxon>Rhizoctonia</taxon>
        <taxon>Rhizoctonia solani AG-1</taxon>
    </lineage>
</organism>
<protein>
    <submittedName>
        <fullName evidence="2">Uncharacterized protein</fullName>
    </submittedName>
</protein>
<evidence type="ECO:0000256" key="1">
    <source>
        <dbReference type="SAM" id="MobiDB-lite"/>
    </source>
</evidence>
<reference evidence="2 3" key="1">
    <citation type="journal article" date="2013" name="J. Biotechnol.">
        <title>Establishment and interpretation of the genome sequence of the phytopathogenic fungus Rhizoctonia solani AG1-IB isolate 7/3/14.</title>
        <authorList>
            <person name="Wibberg D.W."/>
            <person name="Jelonek L.J."/>
            <person name="Rupp O.R."/>
            <person name="Hennig M.H."/>
            <person name="Eikmeyer F.E."/>
            <person name="Goesmann A.G."/>
            <person name="Hartmann A.H."/>
            <person name="Borriss R.B."/>
            <person name="Grosch R.G."/>
            <person name="Puehler A.P."/>
            <person name="Schlueter A.S."/>
        </authorList>
    </citation>
    <scope>NUCLEOTIDE SEQUENCE [LARGE SCALE GENOMIC DNA]</scope>
    <source>
        <strain evidence="3">AG1-IB / isolate 7/3/14</strain>
    </source>
</reference>
<dbReference type="HOGENOM" id="CLU_1062379_0_0_1"/>